<dbReference type="OrthoDB" id="10491661at2759"/>
<gene>
    <name evidence="1" type="ORF">H312_01277</name>
</gene>
<dbReference type="VEuPathDB" id="MicrosporidiaDB:H312_01277"/>
<reference evidence="2" key="1">
    <citation type="submission" date="2013-02" db="EMBL/GenBank/DDBJ databases">
        <authorList>
            <consortium name="The Broad Institute Genome Sequencing Platform"/>
            <person name="Cuomo C."/>
            <person name="Becnel J."/>
            <person name="Sanscrainte N."/>
            <person name="Walker B."/>
            <person name="Young S.K."/>
            <person name="Zeng Q."/>
            <person name="Gargeya S."/>
            <person name="Fitzgerald M."/>
            <person name="Haas B."/>
            <person name="Abouelleil A."/>
            <person name="Alvarado L."/>
            <person name="Arachchi H.M."/>
            <person name="Berlin A.M."/>
            <person name="Chapman S.B."/>
            <person name="Dewar J."/>
            <person name="Goldberg J."/>
            <person name="Griggs A."/>
            <person name="Gujja S."/>
            <person name="Hansen M."/>
            <person name="Howarth C."/>
            <person name="Imamovic A."/>
            <person name="Larimer J."/>
            <person name="McCowan C."/>
            <person name="Murphy C."/>
            <person name="Neiman D."/>
            <person name="Pearson M."/>
            <person name="Priest M."/>
            <person name="Roberts A."/>
            <person name="Saif S."/>
            <person name="Shea T."/>
            <person name="Sisk P."/>
            <person name="Sykes S."/>
            <person name="Wortman J."/>
            <person name="Nusbaum C."/>
            <person name="Birren B."/>
        </authorList>
    </citation>
    <scope>NUCLEOTIDE SEQUENCE [LARGE SCALE GENOMIC DNA]</scope>
    <source>
        <strain evidence="2">PRA339</strain>
    </source>
</reference>
<proteinExistence type="predicted"/>
<protein>
    <submittedName>
        <fullName evidence="1">Uncharacterized protein</fullName>
    </submittedName>
</protein>
<evidence type="ECO:0000313" key="2">
    <source>
        <dbReference type="Proteomes" id="UP000030655"/>
    </source>
</evidence>
<organism evidence="1 2">
    <name type="scientific">Anncaliia algerae PRA339</name>
    <dbReference type="NCBI Taxonomy" id="1288291"/>
    <lineage>
        <taxon>Eukaryota</taxon>
        <taxon>Fungi</taxon>
        <taxon>Fungi incertae sedis</taxon>
        <taxon>Microsporidia</taxon>
        <taxon>Tubulinosematoidea</taxon>
        <taxon>Tubulinosematidae</taxon>
        <taxon>Anncaliia</taxon>
    </lineage>
</organism>
<reference evidence="1 2" key="2">
    <citation type="submission" date="2014-03" db="EMBL/GenBank/DDBJ databases">
        <title>The Genome Sequence of Anncaliia algerae insect isolate PRA339.</title>
        <authorList>
            <consortium name="The Broad Institute Genome Sequencing Platform"/>
            <consortium name="The Broad Institute Genome Sequencing Center for Infectious Disease"/>
            <person name="Cuomo C."/>
            <person name="Becnel J."/>
            <person name="Sanscrainte N."/>
            <person name="Walker B."/>
            <person name="Young S.K."/>
            <person name="Zeng Q."/>
            <person name="Gargeya S."/>
            <person name="Fitzgerald M."/>
            <person name="Haas B."/>
            <person name="Abouelleil A."/>
            <person name="Alvarado L."/>
            <person name="Arachchi H.M."/>
            <person name="Berlin A.M."/>
            <person name="Chapman S.B."/>
            <person name="Dewar J."/>
            <person name="Goldberg J."/>
            <person name="Griggs A."/>
            <person name="Gujja S."/>
            <person name="Hansen M."/>
            <person name="Howarth C."/>
            <person name="Imamovic A."/>
            <person name="Larimer J."/>
            <person name="McCowan C."/>
            <person name="Murphy C."/>
            <person name="Neiman D."/>
            <person name="Pearson M."/>
            <person name="Priest M."/>
            <person name="Roberts A."/>
            <person name="Saif S."/>
            <person name="Shea T."/>
            <person name="Sisk P."/>
            <person name="Sykes S."/>
            <person name="Wortman J."/>
            <person name="Nusbaum C."/>
            <person name="Birren B."/>
        </authorList>
    </citation>
    <scope>NUCLEOTIDE SEQUENCE [LARGE SCALE GENOMIC DNA]</scope>
    <source>
        <strain evidence="1 2">PRA339</strain>
    </source>
</reference>
<name>A0A059F2T3_9MICR</name>
<dbReference type="AlphaFoldDB" id="A0A059F2T3"/>
<accession>A0A059F2T3</accession>
<keyword evidence="2" id="KW-1185">Reference proteome</keyword>
<sequence>MLNHFILHLPFLIASNTIPNDDLIDFGIRIKTKESSKNTSINELPYHNQVLFKLLNHKKKLQNVLKDYIDISIEEFQKKNYRKNFKAIVFALENIEYDSLKELIKENEISFESNVEGISTNYKINDLVEITSELKKLQNELIKRIEYFLKMNLKFNYEKISSNENSTRDSTNIHTETGIINSLKNYLEYTSDFINYFLHSYVTSVFWNFKGFNEKRNIYYVMKKKLICQEIKELKLLRNRLIAAACIELTNEYRMIDYFSELRFFNNDIVKHLVTKYFSKILILRNIICKRGVEVCTFFEYNELDFIKNEINTGILEKIIKPLRDLELSVIENQRKSFRHEFAKVYLKSSMEFENKYIEECQYYEKSFLENGFEHLLQELENLDFSEAEYLFQSPGTLCLIDSETMKWCLNALKYYIHLHNHKIFRIDYENILRELFVIKHERSLFCNNFTELTEIESAIDEKDFIKSKSYLLGNLNSINQNMNNLSDYFNNLIECLKQEKIINLKRKLKINKK</sequence>
<evidence type="ECO:0000313" key="1">
    <source>
        <dbReference type="EMBL" id="KCZ81281.1"/>
    </source>
</evidence>
<dbReference type="EMBL" id="KK365145">
    <property type="protein sequence ID" value="KCZ81281.1"/>
    <property type="molecule type" value="Genomic_DNA"/>
</dbReference>
<dbReference type="HOGENOM" id="CLU_529923_0_0_1"/>
<dbReference type="Proteomes" id="UP000030655">
    <property type="component" value="Unassembled WGS sequence"/>
</dbReference>